<comment type="caution">
    <text evidence="6">The sequence shown here is derived from an EMBL/GenBank/DDBJ whole genome shotgun (WGS) entry which is preliminary data.</text>
</comment>
<dbReference type="Pfam" id="PF09804">
    <property type="entry name" value="DENND11"/>
    <property type="match status" value="1"/>
</dbReference>
<dbReference type="PANTHER" id="PTHR31017">
    <property type="entry name" value="LATE SECRETORY PATHWAY PROTEIN AVL9-RELATED"/>
    <property type="match status" value="1"/>
</dbReference>
<evidence type="ECO:0000259" key="5">
    <source>
        <dbReference type="PROSITE" id="PS50211"/>
    </source>
</evidence>
<name>A0AAW0H476_MYOGA</name>
<keyword evidence="3" id="KW-0344">Guanine-nucleotide releasing factor</keyword>
<dbReference type="AlphaFoldDB" id="A0AAW0H476"/>
<protein>
    <recommendedName>
        <fullName evidence="2">DENN domain-containing protein 11</fullName>
    </recommendedName>
    <alternativeName>
        <fullName evidence="4">Protein LCHN</fullName>
    </alternativeName>
</protein>
<dbReference type="PANTHER" id="PTHR31017:SF2">
    <property type="entry name" value="DENN DOMAIN-CONTAINING PROTEIN 11"/>
    <property type="match status" value="1"/>
</dbReference>
<gene>
    <name evidence="6" type="ORF">U0070_006690</name>
</gene>
<reference evidence="6 7" key="1">
    <citation type="journal article" date="2023" name="bioRxiv">
        <title>Conserved and derived expression patterns and positive selection on dental genes reveal complex evolutionary context of ever-growing rodent molars.</title>
        <authorList>
            <person name="Calamari Z.T."/>
            <person name="Song A."/>
            <person name="Cohen E."/>
            <person name="Akter M."/>
            <person name="Roy R.D."/>
            <person name="Hallikas O."/>
            <person name="Christensen M.M."/>
            <person name="Li P."/>
            <person name="Marangoni P."/>
            <person name="Jernvall J."/>
            <person name="Klein O.D."/>
        </authorList>
    </citation>
    <scope>NUCLEOTIDE SEQUENCE [LARGE SCALE GENOMIC DNA]</scope>
    <source>
        <strain evidence="6">V071</strain>
    </source>
</reference>
<evidence type="ECO:0000313" key="6">
    <source>
        <dbReference type="EMBL" id="KAK7797634.1"/>
    </source>
</evidence>
<dbReference type="InterPro" id="IPR051731">
    <property type="entry name" value="DENND11/AVL9_GEFs"/>
</dbReference>
<dbReference type="Proteomes" id="UP001488838">
    <property type="component" value="Unassembled WGS sequence"/>
</dbReference>
<dbReference type="GO" id="GO:0005085">
    <property type="term" value="F:guanyl-nucleotide exchange factor activity"/>
    <property type="evidence" value="ECO:0007669"/>
    <property type="project" value="UniProtKB-KW"/>
</dbReference>
<dbReference type="EMBL" id="JBBHLL010000800">
    <property type="protein sequence ID" value="KAK7797634.1"/>
    <property type="molecule type" value="Genomic_DNA"/>
</dbReference>
<feature type="domain" description="UDENN" evidence="5">
    <location>
        <begin position="1"/>
        <end position="97"/>
    </location>
</feature>
<sequence>MPMYCCCCLANVSLPGIGGTIPESKPFFYVNVADIESLEVEVSYVACTTEKIFEEKRELYDVYVDNQNVKTHHDHLQPLLKINSADREKYRRLNEQR</sequence>
<keyword evidence="7" id="KW-1185">Reference proteome</keyword>
<organism evidence="6 7">
    <name type="scientific">Myodes glareolus</name>
    <name type="common">Bank vole</name>
    <name type="synonym">Clethrionomys glareolus</name>
    <dbReference type="NCBI Taxonomy" id="447135"/>
    <lineage>
        <taxon>Eukaryota</taxon>
        <taxon>Metazoa</taxon>
        <taxon>Chordata</taxon>
        <taxon>Craniata</taxon>
        <taxon>Vertebrata</taxon>
        <taxon>Euteleostomi</taxon>
        <taxon>Mammalia</taxon>
        <taxon>Eutheria</taxon>
        <taxon>Euarchontoglires</taxon>
        <taxon>Glires</taxon>
        <taxon>Rodentia</taxon>
        <taxon>Myomorpha</taxon>
        <taxon>Muroidea</taxon>
        <taxon>Cricetidae</taxon>
        <taxon>Arvicolinae</taxon>
        <taxon>Myodes</taxon>
    </lineage>
</organism>
<accession>A0AAW0H476</accession>
<proteinExistence type="inferred from homology"/>
<evidence type="ECO:0000256" key="3">
    <source>
        <dbReference type="ARBA" id="ARBA00022658"/>
    </source>
</evidence>
<evidence type="ECO:0000256" key="2">
    <source>
        <dbReference type="ARBA" id="ARBA00015743"/>
    </source>
</evidence>
<dbReference type="InterPro" id="IPR037516">
    <property type="entry name" value="Tripartite_DENN"/>
</dbReference>
<dbReference type="GO" id="GO:0005737">
    <property type="term" value="C:cytoplasm"/>
    <property type="evidence" value="ECO:0007669"/>
    <property type="project" value="TreeGrafter"/>
</dbReference>
<evidence type="ECO:0000256" key="4">
    <source>
        <dbReference type="ARBA" id="ARBA00033400"/>
    </source>
</evidence>
<dbReference type="PROSITE" id="PS50211">
    <property type="entry name" value="DENN"/>
    <property type="match status" value="1"/>
</dbReference>
<evidence type="ECO:0000256" key="1">
    <source>
        <dbReference type="ARBA" id="ARBA00007629"/>
    </source>
</evidence>
<comment type="similarity">
    <text evidence="1">Belongs to the DENND11 family.</text>
</comment>
<evidence type="ECO:0000313" key="7">
    <source>
        <dbReference type="Proteomes" id="UP001488838"/>
    </source>
</evidence>
<dbReference type="InterPro" id="IPR018626">
    <property type="entry name" value="LCHN/Anr2"/>
</dbReference>